<organism evidence="2 3">
    <name type="scientific">Dawidia soli</name>
    <dbReference type="NCBI Taxonomy" id="2782352"/>
    <lineage>
        <taxon>Bacteria</taxon>
        <taxon>Pseudomonadati</taxon>
        <taxon>Bacteroidota</taxon>
        <taxon>Cytophagia</taxon>
        <taxon>Cytophagales</taxon>
        <taxon>Chryseotaleaceae</taxon>
        <taxon>Dawidia</taxon>
    </lineage>
</organism>
<dbReference type="GO" id="GO:0052689">
    <property type="term" value="F:carboxylic ester hydrolase activity"/>
    <property type="evidence" value="ECO:0007669"/>
    <property type="project" value="TreeGrafter"/>
</dbReference>
<dbReference type="AlphaFoldDB" id="A0AAP2DBR8"/>
<dbReference type="EMBL" id="JAHESC010000027">
    <property type="protein sequence ID" value="MBT1688517.1"/>
    <property type="molecule type" value="Genomic_DNA"/>
</dbReference>
<reference evidence="2 3" key="1">
    <citation type="submission" date="2021-05" db="EMBL/GenBank/DDBJ databases">
        <title>A Polyphasic approach of four new species of the genus Ohtaekwangia: Ohtaekwangia histidinii sp. nov., Ohtaekwangia cretensis sp. nov., Ohtaekwangia indiensis sp. nov., Ohtaekwangia reichenbachii sp. nov. from diverse environment.</title>
        <authorList>
            <person name="Octaviana S."/>
        </authorList>
    </citation>
    <scope>NUCLEOTIDE SEQUENCE [LARGE SCALE GENOMIC DNA]</scope>
    <source>
        <strain evidence="2 3">PWU37</strain>
    </source>
</reference>
<protein>
    <submittedName>
        <fullName evidence="2">Alpha/beta hydrolase</fullName>
    </submittedName>
</protein>
<dbReference type="InterPro" id="IPR029058">
    <property type="entry name" value="AB_hydrolase_fold"/>
</dbReference>
<dbReference type="PANTHER" id="PTHR43265:SF1">
    <property type="entry name" value="ESTERASE ESTD"/>
    <property type="match status" value="1"/>
</dbReference>
<evidence type="ECO:0000259" key="1">
    <source>
        <dbReference type="Pfam" id="PF12146"/>
    </source>
</evidence>
<gene>
    <name evidence="2" type="ORF">KK078_18240</name>
</gene>
<dbReference type="Proteomes" id="UP001319180">
    <property type="component" value="Unassembled WGS sequence"/>
</dbReference>
<dbReference type="SUPFAM" id="SSF53474">
    <property type="entry name" value="alpha/beta-Hydrolases"/>
    <property type="match status" value="1"/>
</dbReference>
<dbReference type="PANTHER" id="PTHR43265">
    <property type="entry name" value="ESTERASE ESTD"/>
    <property type="match status" value="1"/>
</dbReference>
<feature type="domain" description="Serine aminopeptidase S33" evidence="1">
    <location>
        <begin position="100"/>
        <end position="307"/>
    </location>
</feature>
<dbReference type="Gene3D" id="3.40.50.1820">
    <property type="entry name" value="alpha/beta hydrolase"/>
    <property type="match status" value="1"/>
</dbReference>
<keyword evidence="3" id="KW-1185">Reference proteome</keyword>
<name>A0AAP2DBR8_9BACT</name>
<accession>A0AAP2DBR8</accession>
<comment type="caution">
    <text evidence="2">The sequence shown here is derived from an EMBL/GenBank/DDBJ whole genome shotgun (WGS) entry which is preliminary data.</text>
</comment>
<evidence type="ECO:0000313" key="3">
    <source>
        <dbReference type="Proteomes" id="UP001319180"/>
    </source>
</evidence>
<dbReference type="InterPro" id="IPR022742">
    <property type="entry name" value="Hydrolase_4"/>
</dbReference>
<dbReference type="RefSeq" id="WP_254091743.1">
    <property type="nucleotide sequence ID" value="NZ_JAHESC010000027.1"/>
</dbReference>
<dbReference type="InterPro" id="IPR053145">
    <property type="entry name" value="AB_hydrolase_Est10"/>
</dbReference>
<proteinExistence type="predicted"/>
<sequence length="383" mass="42556">MRKTWLSILAVALVTIAVSSYFLLQRQAISPNRPQEPKGPFPYKIEDVSFRNSTANITLSGTLTVPSSVNRKKPAVILISGSGPQNRDGEWFGHKPFLVIADHLTRQGIAVLRFDDRGFGKSTGDFHLGTSLDFSTDVESAVQFLKARQELDSCKIGLIGHSDGAMVASMVAARSSDVSFMVMLAGPGISGSELMVKRQVAWERMAGKSESEIQRSKEYIETLISIIVTAENENDLHSRLTKFGNENKEQIPADQIPPNMTKDEFISRQVAMLTSPWFKYFFTYDPRPTLEKVKCPVLVLNGDKDVQAIAADNLPAIKSALITGGNEDFSIKELQGLNHMFQECTTGMIVEYPKIEQTFSPLALNEISHWIIQKVNDDIRTKD</sequence>
<dbReference type="Pfam" id="PF12146">
    <property type="entry name" value="Hydrolase_4"/>
    <property type="match status" value="1"/>
</dbReference>
<keyword evidence="2" id="KW-0378">Hydrolase</keyword>
<evidence type="ECO:0000313" key="2">
    <source>
        <dbReference type="EMBL" id="MBT1688517.1"/>
    </source>
</evidence>